<dbReference type="AlphaFoldDB" id="A0A7T0BYC5"/>
<dbReference type="PANTHER" id="PTHR23150:SF19">
    <property type="entry name" value="FORMYLGLYCINE-GENERATING ENZYME"/>
    <property type="match status" value="1"/>
</dbReference>
<dbReference type="Gene3D" id="3.90.1580.10">
    <property type="entry name" value="paralog of FGE (formylglycine-generating enzyme)"/>
    <property type="match status" value="1"/>
</dbReference>
<dbReference type="EMBL" id="CP048685">
    <property type="protein sequence ID" value="QPJ62737.1"/>
    <property type="molecule type" value="Genomic_DNA"/>
</dbReference>
<feature type="domain" description="Sulfatase-modifying factor enzyme-like" evidence="2">
    <location>
        <begin position="796"/>
        <end position="1052"/>
    </location>
</feature>
<dbReference type="InterPro" id="IPR016187">
    <property type="entry name" value="CTDL_fold"/>
</dbReference>
<dbReference type="InterPro" id="IPR051043">
    <property type="entry name" value="Sulfatase_Mod_Factor_Kinase"/>
</dbReference>
<dbReference type="KEGG" id="nli:G3M70_12970"/>
<proteinExistence type="predicted"/>
<dbReference type="InterPro" id="IPR005532">
    <property type="entry name" value="SUMF_dom"/>
</dbReference>
<feature type="coiled-coil region" evidence="1">
    <location>
        <begin position="433"/>
        <end position="560"/>
    </location>
</feature>
<evidence type="ECO:0000313" key="3">
    <source>
        <dbReference type="EMBL" id="QPJ62737.1"/>
    </source>
</evidence>
<accession>A0A7T0BYC5</accession>
<name>A0A7T0BYC5_9BACT</name>
<evidence type="ECO:0000313" key="4">
    <source>
        <dbReference type="Proteomes" id="UP000594688"/>
    </source>
</evidence>
<sequence length="1061" mass="124726">MSNSLFSLQTIDHLVDRYPLHDPEGHRLLKVLRHLTPTTQDLKSPQGFSTQKIIKEFYKEQLSQPVASMAVKIEATREVLNKNLLEMFDKNSNPAGILVGDGFSFIQLKRHKFKPSELAFRLPETLHEEIQTKVQLLNEQSQEEEKRLEALKEKEDSLIAQQSEIETNAFTFRKSHKEQLEDLKNSFDLQQSKYEEEIYRLKKELAQLQNQQMASQSNQENKLKEDIDERTQLDQVLEAQFSTLETNQKEFAFLIKKLKKQEIEFIQLKKRERKRVRQRELYLKKTAEAHLERIQAWDQRLIEINQSESVRRKQQEQDFRKNLQELQQDFKRQLLHFQLQANEGAERSIKLEEERQQIMIKKQALSGEIQSRTEEFLKKRQKELEQKEGALKKGLDHITRLSTLLNKEKTKWLDSAISDEGTLYTRAEFESLVQEQEKLLRSLNSMVKNFEVKKRQEEELLEYRQLGLDKERKELFAQVQKERETLQGSIKQLNLREEGVIERETQELARLHEDYEDLRLSLEVNQIEKEERLSEREASLRQRELDLQELFKEYQEANRHARNEWVKQEEMIQTELENLLSSKLEQDTLQTEAREFLAEMKTTFEHRMTLQKDDFENFQKQMESIKTDATRIKNHLEEEAESAQSTQASMGQTLKQRIRQHQKLIETLEENLKTQVEHYHDQNLQLRESREDLHKSERTNLKTFLENMNRHHMRLQEIGQALEELSDTYLREQALGGIQLESAQAAEPTISNDEGFSEDRALDEWDHLLHRLSRMRGDRTPEVQPRFLDEWCIRWNQWVSIEPGEFLMGAGNKRDALPEKRTRIEHQLQVSRYPITNVEFMRFVLNTGYQTEAETGHGGIVYFSGLPDNGNPNRVSSSTPTLETMNNASWWSPDGQTDSIKDKYNHPVTLVTWNDAHAFCQWKSEQLGFIVRLPTETEWEYLASNFGENEKDVPWGFEEGLQHCNLAESRIGSTTAVDNFPEHTRTGGALDLFGNVYEWVLDGPPPAGRSPDLDYKLARGGGHLTQFQQVARWRRLAFLSTYRTSFIGFRVVVETASALNA</sequence>
<reference evidence="3 4" key="1">
    <citation type="submission" date="2020-02" db="EMBL/GenBank/DDBJ databases">
        <title>Genomic and physiological characterization of two novel Nitrospinaceae genera.</title>
        <authorList>
            <person name="Mueller A.J."/>
            <person name="Jung M.-Y."/>
            <person name="Strachan C.R."/>
            <person name="Herbold C.W."/>
            <person name="Kirkegaard R.H."/>
            <person name="Daims H."/>
        </authorList>
    </citation>
    <scope>NUCLEOTIDE SEQUENCE [LARGE SCALE GENOMIC DNA]</scope>
    <source>
        <strain evidence="3">EB</strain>
    </source>
</reference>
<dbReference type="InterPro" id="IPR042095">
    <property type="entry name" value="SUMF_sf"/>
</dbReference>
<keyword evidence="1" id="KW-0175">Coiled coil</keyword>
<organism evidence="3 4">
    <name type="scientific">Candidatus Nitronauta litoralis</name>
    <dbReference type="NCBI Taxonomy" id="2705533"/>
    <lineage>
        <taxon>Bacteria</taxon>
        <taxon>Pseudomonadati</taxon>
        <taxon>Nitrospinota/Tectimicrobiota group</taxon>
        <taxon>Nitrospinota</taxon>
        <taxon>Nitrospinia</taxon>
        <taxon>Nitrospinales</taxon>
        <taxon>Nitrospinaceae</taxon>
        <taxon>Candidatus Nitronauta</taxon>
    </lineage>
</organism>
<dbReference type="Pfam" id="PF03781">
    <property type="entry name" value="FGE-sulfatase"/>
    <property type="match status" value="1"/>
</dbReference>
<feature type="coiled-coil region" evidence="1">
    <location>
        <begin position="626"/>
        <end position="678"/>
    </location>
</feature>
<evidence type="ECO:0000256" key="1">
    <source>
        <dbReference type="SAM" id="Coils"/>
    </source>
</evidence>
<dbReference type="GO" id="GO:0120147">
    <property type="term" value="F:formylglycine-generating oxidase activity"/>
    <property type="evidence" value="ECO:0007669"/>
    <property type="project" value="TreeGrafter"/>
</dbReference>
<protein>
    <submittedName>
        <fullName evidence="3">SUMF1/EgtB/PvdO family nonheme iron enzyme</fullName>
    </submittedName>
</protein>
<dbReference type="SUPFAM" id="SSF56436">
    <property type="entry name" value="C-type lectin-like"/>
    <property type="match status" value="1"/>
</dbReference>
<gene>
    <name evidence="3" type="ORF">G3M70_12970</name>
</gene>
<dbReference type="PANTHER" id="PTHR23150">
    <property type="entry name" value="SULFATASE MODIFYING FACTOR 1, 2"/>
    <property type="match status" value="1"/>
</dbReference>
<evidence type="ECO:0000259" key="2">
    <source>
        <dbReference type="Pfam" id="PF03781"/>
    </source>
</evidence>
<dbReference type="Proteomes" id="UP000594688">
    <property type="component" value="Chromosome"/>
</dbReference>
<feature type="coiled-coil region" evidence="1">
    <location>
        <begin position="127"/>
        <end position="218"/>
    </location>
</feature>